<keyword evidence="2" id="KW-0732">Signal</keyword>
<keyword evidence="1" id="KW-0472">Membrane</keyword>
<dbReference type="Proteomes" id="UP000683360">
    <property type="component" value="Unassembled WGS sequence"/>
</dbReference>
<sequence length="453" mass="51295">MLIILLIVFHVSSVRAGCYKSSGPSGTIECVQISRYNNEYQWATCLTDTYIKAKSGREHQCTDQTAAYCYYQCMLELYEVNSGPVGGCCKCQQGQEYTSTDLTLPSSCYSPSGTDCGWYENCLEKKYKCKGTDDDYAMDFAIKFCKLYNEYFSWFSSRARIWVNAVRKCLQVALVPIIRPWCTKSCKEIKQIAFDSHVPCYVRPNRQDLSISFCNLNLINQLIVFWTIKSSLVMKGAVIETLNGVVMTLKDCAVQFLDSSYTNVNSLLTDGKAFSIEIFTKIQSLFRRRRRALSDFTDVLTLANRIADSIANKLRWSEQGILWFSSVDSNTSLPLSNELLLFVHLADKKTYDLNTNYTESADIHLIVLEFQDKLEKGELKANLEDYSFQPISAKGCLDLQCNITLFDVSASLNDPSSGAKIYVIVGICAMALFVILSCGVVVFFWKRNRNSKQ</sequence>
<reference evidence="3" key="1">
    <citation type="submission" date="2021-03" db="EMBL/GenBank/DDBJ databases">
        <authorList>
            <person name="Bekaert M."/>
        </authorList>
    </citation>
    <scope>NUCLEOTIDE SEQUENCE</scope>
</reference>
<evidence type="ECO:0000313" key="4">
    <source>
        <dbReference type="Proteomes" id="UP000683360"/>
    </source>
</evidence>
<dbReference type="OrthoDB" id="10035838at2759"/>
<name>A0A8S3TY33_MYTED</name>
<comment type="caution">
    <text evidence="3">The sequence shown here is derived from an EMBL/GenBank/DDBJ whole genome shotgun (WGS) entry which is preliminary data.</text>
</comment>
<keyword evidence="4" id="KW-1185">Reference proteome</keyword>
<gene>
    <name evidence="3" type="ORF">MEDL_46392</name>
</gene>
<feature type="signal peptide" evidence="2">
    <location>
        <begin position="1"/>
        <end position="16"/>
    </location>
</feature>
<dbReference type="AlphaFoldDB" id="A0A8S3TY33"/>
<proteinExistence type="predicted"/>
<protein>
    <submittedName>
        <fullName evidence="3">Uncharacterized protein</fullName>
    </submittedName>
</protein>
<dbReference type="EMBL" id="CAJPWZ010002217">
    <property type="protein sequence ID" value="CAG2233725.1"/>
    <property type="molecule type" value="Genomic_DNA"/>
</dbReference>
<feature type="chain" id="PRO_5035867754" evidence="2">
    <location>
        <begin position="17"/>
        <end position="453"/>
    </location>
</feature>
<evidence type="ECO:0000256" key="1">
    <source>
        <dbReference type="SAM" id="Phobius"/>
    </source>
</evidence>
<keyword evidence="1" id="KW-0812">Transmembrane</keyword>
<organism evidence="3 4">
    <name type="scientific">Mytilus edulis</name>
    <name type="common">Blue mussel</name>
    <dbReference type="NCBI Taxonomy" id="6550"/>
    <lineage>
        <taxon>Eukaryota</taxon>
        <taxon>Metazoa</taxon>
        <taxon>Spiralia</taxon>
        <taxon>Lophotrochozoa</taxon>
        <taxon>Mollusca</taxon>
        <taxon>Bivalvia</taxon>
        <taxon>Autobranchia</taxon>
        <taxon>Pteriomorphia</taxon>
        <taxon>Mytilida</taxon>
        <taxon>Mytiloidea</taxon>
        <taxon>Mytilidae</taxon>
        <taxon>Mytilinae</taxon>
        <taxon>Mytilus</taxon>
    </lineage>
</organism>
<feature type="transmembrane region" description="Helical" evidence="1">
    <location>
        <begin position="421"/>
        <end position="445"/>
    </location>
</feature>
<accession>A0A8S3TY33</accession>
<evidence type="ECO:0000256" key="2">
    <source>
        <dbReference type="SAM" id="SignalP"/>
    </source>
</evidence>
<keyword evidence="1" id="KW-1133">Transmembrane helix</keyword>
<evidence type="ECO:0000313" key="3">
    <source>
        <dbReference type="EMBL" id="CAG2233725.1"/>
    </source>
</evidence>